<dbReference type="Proteomes" id="UP000298460">
    <property type="component" value="Unassembled WGS sequence"/>
</dbReference>
<keyword evidence="2" id="KW-1185">Reference proteome</keyword>
<gene>
    <name evidence="1" type="ORF">E4K67_20415</name>
</gene>
<evidence type="ECO:0000313" key="1">
    <source>
        <dbReference type="EMBL" id="TGE36301.1"/>
    </source>
</evidence>
<proteinExistence type="predicted"/>
<organism evidence="1 2">
    <name type="scientific">Desulfosporosinus fructosivorans</name>
    <dbReference type="NCBI Taxonomy" id="2018669"/>
    <lineage>
        <taxon>Bacteria</taxon>
        <taxon>Bacillati</taxon>
        <taxon>Bacillota</taxon>
        <taxon>Clostridia</taxon>
        <taxon>Eubacteriales</taxon>
        <taxon>Desulfitobacteriaceae</taxon>
        <taxon>Desulfosporosinus</taxon>
    </lineage>
</organism>
<dbReference type="InterPro" id="IPR011256">
    <property type="entry name" value="Reg_factor_effector_dom_sf"/>
</dbReference>
<reference evidence="1 2" key="1">
    <citation type="submission" date="2019-03" db="EMBL/GenBank/DDBJ databases">
        <title>Draft Genome Sequence of Desulfosporosinus fructosivorans Strain 63.6F, Isolated from Marine Sediment in the Baltic Sea.</title>
        <authorList>
            <person name="Hausmann B."/>
            <person name="Vandieken V."/>
            <person name="Pjevac P."/>
            <person name="Schreck K."/>
            <person name="Herbold C.W."/>
            <person name="Loy A."/>
        </authorList>
    </citation>
    <scope>NUCLEOTIDE SEQUENCE [LARGE SCALE GENOMIC DNA]</scope>
    <source>
        <strain evidence="1 2">63.6F</strain>
    </source>
</reference>
<protein>
    <submittedName>
        <fullName evidence="1">Uncharacterized protein</fullName>
    </submittedName>
</protein>
<dbReference type="EMBL" id="SPQQ01000008">
    <property type="protein sequence ID" value="TGE36301.1"/>
    <property type="molecule type" value="Genomic_DNA"/>
</dbReference>
<comment type="caution">
    <text evidence="1">The sequence shown here is derived from an EMBL/GenBank/DDBJ whole genome shotgun (WGS) entry which is preliminary data.</text>
</comment>
<dbReference type="AlphaFoldDB" id="A0A4Z0QZT8"/>
<dbReference type="Gene3D" id="3.20.80.10">
    <property type="entry name" value="Regulatory factor, effector binding domain"/>
    <property type="match status" value="1"/>
</dbReference>
<evidence type="ECO:0000313" key="2">
    <source>
        <dbReference type="Proteomes" id="UP000298460"/>
    </source>
</evidence>
<dbReference type="OrthoDB" id="4772335at2"/>
<accession>A0A4Z0QZT8</accession>
<name>A0A4Z0QZT8_9FIRM</name>
<sequence>MRICKVTTQGHREYGTFYEYLIPTLPQKSVWSGLELATKLLGGVPSEIPRPLQYDDEPATIAALDGFAIENGFIIDIDDTRRHHEIYISDPRKIAPGKLKTVLRHPIRSA</sequence>